<dbReference type="Gene3D" id="1.20.1250.20">
    <property type="entry name" value="MFS general substrate transporter like domains"/>
    <property type="match status" value="1"/>
</dbReference>
<dbReference type="InterPro" id="IPR020846">
    <property type="entry name" value="MFS_dom"/>
</dbReference>
<evidence type="ECO:0000256" key="6">
    <source>
        <dbReference type="SAM" id="Phobius"/>
    </source>
</evidence>
<keyword evidence="3 6" id="KW-1133">Transmembrane helix</keyword>
<feature type="transmembrane region" description="Helical" evidence="6">
    <location>
        <begin position="154"/>
        <end position="172"/>
    </location>
</feature>
<dbReference type="Proteomes" id="UP001437256">
    <property type="component" value="Unassembled WGS sequence"/>
</dbReference>
<feature type="transmembrane region" description="Helical" evidence="6">
    <location>
        <begin position="64"/>
        <end position="82"/>
    </location>
</feature>
<feature type="transmembrane region" description="Helical" evidence="6">
    <location>
        <begin position="344"/>
        <end position="362"/>
    </location>
</feature>
<evidence type="ECO:0000256" key="5">
    <source>
        <dbReference type="SAM" id="MobiDB-lite"/>
    </source>
</evidence>
<evidence type="ECO:0000313" key="8">
    <source>
        <dbReference type="EMBL" id="KAL0062974.1"/>
    </source>
</evidence>
<keyword evidence="4 6" id="KW-0472">Membrane</keyword>
<sequence length="475" mass="51796">MTSLSLFLCRRGRNASVASIAQMEEQLNATSSQISLTIALFILVQGCMPLLWSAISEVKGRKAVYVSSLSIFFAGSLVVATSKTIGLVIGFRCLQAAGSSAVMAIGAATLADIFDPEERGTKMGIYYMAPLLGPSLGPILGGGLTSGFSWRGPFYFLAIVAGLVCLSFLLLFKDTFRRERSLTYQRALKHRLREEMHKAPEVKEGQKSQPQTKETPTTGTANDSDLEKQQERVKESLPSIKLTLMDISPVRPLWDVVRRPNNFCILLASGLLFSFCFVVPYTSSRTLGTYYNYNALEIGLVLLSFGLGSMAGSVLGGRWSDYQLTKLKAANGGKGQPEMRLRSTIHGSVLFPLFALGFAWVSDRHLHIAAMIVMLFFCGFVVIFVYTSTLAYIVDANVGRSSTAVALNSAFRGIGAFIMTEVAVPMQDGLGDGWTYTIFSGLMVFSTMLILAVAYKGGQWRLAAEEREKTSEAKP</sequence>
<comment type="caution">
    <text evidence="8">The sequence shown here is derived from an EMBL/GenBank/DDBJ whole genome shotgun (WGS) entry which is preliminary data.</text>
</comment>
<evidence type="ECO:0000256" key="4">
    <source>
        <dbReference type="ARBA" id="ARBA00023136"/>
    </source>
</evidence>
<name>A0ABR2ZP66_9AGAR</name>
<feature type="transmembrane region" description="Helical" evidence="6">
    <location>
        <begin position="126"/>
        <end position="148"/>
    </location>
</feature>
<feature type="transmembrane region" description="Helical" evidence="6">
    <location>
        <begin position="368"/>
        <end position="393"/>
    </location>
</feature>
<feature type="compositionally biased region" description="Basic and acidic residues" evidence="5">
    <location>
        <begin position="195"/>
        <end position="206"/>
    </location>
</feature>
<dbReference type="Gene3D" id="1.20.1720.10">
    <property type="entry name" value="Multidrug resistance protein D"/>
    <property type="match status" value="1"/>
</dbReference>
<feature type="compositionally biased region" description="Polar residues" evidence="5">
    <location>
        <begin position="207"/>
        <end position="223"/>
    </location>
</feature>
<feature type="transmembrane region" description="Helical" evidence="6">
    <location>
        <begin position="295"/>
        <end position="316"/>
    </location>
</feature>
<dbReference type="PANTHER" id="PTHR23502">
    <property type="entry name" value="MAJOR FACILITATOR SUPERFAMILY"/>
    <property type="match status" value="1"/>
</dbReference>
<evidence type="ECO:0000256" key="2">
    <source>
        <dbReference type="ARBA" id="ARBA00022692"/>
    </source>
</evidence>
<gene>
    <name evidence="8" type="ORF">AAF712_010105</name>
</gene>
<comment type="subcellular location">
    <subcellularLocation>
        <location evidence="1">Membrane</location>
        <topology evidence="1">Multi-pass membrane protein</topology>
    </subcellularLocation>
</comment>
<feature type="region of interest" description="Disordered" evidence="5">
    <location>
        <begin position="195"/>
        <end position="230"/>
    </location>
</feature>
<protein>
    <recommendedName>
        <fullName evidence="7">Major facilitator superfamily (MFS) profile domain-containing protein</fullName>
    </recommendedName>
</protein>
<feature type="transmembrane region" description="Helical" evidence="6">
    <location>
        <begin position="405"/>
        <end position="424"/>
    </location>
</feature>
<evidence type="ECO:0000259" key="7">
    <source>
        <dbReference type="PROSITE" id="PS50850"/>
    </source>
</evidence>
<feature type="transmembrane region" description="Helical" evidence="6">
    <location>
        <begin position="263"/>
        <end position="283"/>
    </location>
</feature>
<dbReference type="InterPro" id="IPR011701">
    <property type="entry name" value="MFS"/>
</dbReference>
<dbReference type="PANTHER" id="PTHR23502:SF5">
    <property type="entry name" value="QUINIDINE RESISTANCE PROTEIN 3"/>
    <property type="match status" value="1"/>
</dbReference>
<feature type="domain" description="Major facilitator superfamily (MFS) profile" evidence="7">
    <location>
        <begin position="1"/>
        <end position="458"/>
    </location>
</feature>
<proteinExistence type="predicted"/>
<dbReference type="PROSITE" id="PS50850">
    <property type="entry name" value="MFS"/>
    <property type="match status" value="1"/>
</dbReference>
<dbReference type="SUPFAM" id="SSF103473">
    <property type="entry name" value="MFS general substrate transporter"/>
    <property type="match status" value="1"/>
</dbReference>
<evidence type="ECO:0000256" key="1">
    <source>
        <dbReference type="ARBA" id="ARBA00004141"/>
    </source>
</evidence>
<dbReference type="Pfam" id="PF07690">
    <property type="entry name" value="MFS_1"/>
    <property type="match status" value="1"/>
</dbReference>
<keyword evidence="9" id="KW-1185">Reference proteome</keyword>
<keyword evidence="2 6" id="KW-0812">Transmembrane</keyword>
<reference evidence="8 9" key="1">
    <citation type="submission" date="2024-05" db="EMBL/GenBank/DDBJ databases">
        <title>A draft genome resource for the thread blight pathogen Marasmius tenuissimus strain MS-2.</title>
        <authorList>
            <person name="Yulfo-Soto G.E."/>
            <person name="Baruah I.K."/>
            <person name="Amoako-Attah I."/>
            <person name="Bukari Y."/>
            <person name="Meinhardt L.W."/>
            <person name="Bailey B.A."/>
            <person name="Cohen S.P."/>
        </authorList>
    </citation>
    <scope>NUCLEOTIDE SEQUENCE [LARGE SCALE GENOMIC DNA]</scope>
    <source>
        <strain evidence="8 9">MS-2</strain>
    </source>
</reference>
<organism evidence="8 9">
    <name type="scientific">Marasmius tenuissimus</name>
    <dbReference type="NCBI Taxonomy" id="585030"/>
    <lineage>
        <taxon>Eukaryota</taxon>
        <taxon>Fungi</taxon>
        <taxon>Dikarya</taxon>
        <taxon>Basidiomycota</taxon>
        <taxon>Agaricomycotina</taxon>
        <taxon>Agaricomycetes</taxon>
        <taxon>Agaricomycetidae</taxon>
        <taxon>Agaricales</taxon>
        <taxon>Marasmiineae</taxon>
        <taxon>Marasmiaceae</taxon>
        <taxon>Marasmius</taxon>
    </lineage>
</organism>
<dbReference type="InterPro" id="IPR036259">
    <property type="entry name" value="MFS_trans_sf"/>
</dbReference>
<evidence type="ECO:0000256" key="3">
    <source>
        <dbReference type="ARBA" id="ARBA00022989"/>
    </source>
</evidence>
<evidence type="ECO:0000313" key="9">
    <source>
        <dbReference type="Proteomes" id="UP001437256"/>
    </source>
</evidence>
<feature type="transmembrane region" description="Helical" evidence="6">
    <location>
        <begin position="436"/>
        <end position="455"/>
    </location>
</feature>
<dbReference type="EMBL" id="JBBXMP010000090">
    <property type="protein sequence ID" value="KAL0062974.1"/>
    <property type="molecule type" value="Genomic_DNA"/>
</dbReference>
<feature type="transmembrane region" description="Helical" evidence="6">
    <location>
        <begin position="34"/>
        <end position="52"/>
    </location>
</feature>
<feature type="transmembrane region" description="Helical" evidence="6">
    <location>
        <begin position="94"/>
        <end position="114"/>
    </location>
</feature>
<accession>A0ABR2ZP66</accession>